<protein>
    <recommendedName>
        <fullName evidence="3">DUF4200 domain-containing protein</fullName>
    </recommendedName>
</protein>
<name>A0A146KBZ1_9EUKA</name>
<gene>
    <name evidence="2" type="ORF">TPC1_14287</name>
</gene>
<reference evidence="2" key="1">
    <citation type="submission" date="2015-07" db="EMBL/GenBank/DDBJ databases">
        <title>Adaptation to a free-living lifestyle via gene acquisitions in the diplomonad Trepomonas sp. PC1.</title>
        <authorList>
            <person name="Xu F."/>
            <person name="Jerlstrom-Hultqvist J."/>
            <person name="Kolisko M."/>
            <person name="Simpson A.G.B."/>
            <person name="Roger A.J."/>
            <person name="Svard S.G."/>
            <person name="Andersson J.O."/>
        </authorList>
    </citation>
    <scope>NUCLEOTIDE SEQUENCE</scope>
    <source>
        <strain evidence="2">PC1</strain>
    </source>
</reference>
<dbReference type="EMBL" id="GDID01003172">
    <property type="protein sequence ID" value="JAP93434.1"/>
    <property type="molecule type" value="Transcribed_RNA"/>
</dbReference>
<sequence length="383" mass="45227">SFTQSLQDVSQQEDFMQVEQARQTFLTDVQIRLAKQQIEQPDGGHNTEYEEAMANYRRVSEELKRAQHDFQEKNQVILERKNKLLQRQTELESHKSDLLNFQRRQSEKQKEIQIFSEQKRVQIQEELGQIADLMDQIAGGAALLQKLKDKNKEYSTYTEFVQRIYFKMNGDMFDDSQIVSEMERLNQAVKFKSQCLLEVQNRFNKLLREETKSQELEKQLTNQFDQIQQQIKQRDAASKAKISSLEQQFSEFTSKVDKMQMGNEMFSQDNQIQILKLHQKTQDLSNVQSAIKNLMEKIKDFQEPRQIKLAQKATVKELIGDNTKLDKMVERYYLKSKGLVEMKECYERVIGSQLMERMRGVYKLGLVLRDIQDIARLLRGQKI</sequence>
<evidence type="ECO:0000256" key="1">
    <source>
        <dbReference type="SAM" id="Coils"/>
    </source>
</evidence>
<organism evidence="2">
    <name type="scientific">Trepomonas sp. PC1</name>
    <dbReference type="NCBI Taxonomy" id="1076344"/>
    <lineage>
        <taxon>Eukaryota</taxon>
        <taxon>Metamonada</taxon>
        <taxon>Diplomonadida</taxon>
        <taxon>Hexamitidae</taxon>
        <taxon>Hexamitinae</taxon>
        <taxon>Trepomonas</taxon>
    </lineage>
</organism>
<proteinExistence type="predicted"/>
<feature type="coiled-coil region" evidence="1">
    <location>
        <begin position="46"/>
        <end position="76"/>
    </location>
</feature>
<keyword evidence="1" id="KW-0175">Coiled coil</keyword>
<feature type="non-terminal residue" evidence="2">
    <location>
        <position position="383"/>
    </location>
</feature>
<feature type="non-terminal residue" evidence="2">
    <location>
        <position position="1"/>
    </location>
</feature>
<accession>A0A146KBZ1</accession>
<dbReference type="AlphaFoldDB" id="A0A146KBZ1"/>
<evidence type="ECO:0000313" key="2">
    <source>
        <dbReference type="EMBL" id="JAP93434.1"/>
    </source>
</evidence>
<evidence type="ECO:0008006" key="3">
    <source>
        <dbReference type="Google" id="ProtNLM"/>
    </source>
</evidence>